<evidence type="ECO:0000259" key="1">
    <source>
        <dbReference type="Pfam" id="PF07238"/>
    </source>
</evidence>
<dbReference type="AlphaFoldDB" id="A0A1Y1RWE6"/>
<dbReference type="OrthoDB" id="358587at2"/>
<feature type="domain" description="PilZ" evidence="1">
    <location>
        <begin position="215"/>
        <end position="326"/>
    </location>
</feature>
<dbReference type="STRING" id="1963862.B4O97_12765"/>
<reference evidence="2 3" key="1">
    <citation type="submission" date="2017-03" db="EMBL/GenBank/DDBJ databases">
        <title>Draft Genome sequence of Marispirochaeta sp. strain JC444.</title>
        <authorList>
            <person name="Shivani Y."/>
            <person name="Subhash Y."/>
            <person name="Sasikala C."/>
            <person name="Ramana C."/>
        </authorList>
    </citation>
    <scope>NUCLEOTIDE SEQUENCE [LARGE SCALE GENOMIC DNA]</scope>
    <source>
        <strain evidence="2 3">JC444</strain>
    </source>
</reference>
<dbReference type="InterPro" id="IPR009875">
    <property type="entry name" value="PilZ_domain"/>
</dbReference>
<dbReference type="GO" id="GO:0035438">
    <property type="term" value="F:cyclic-di-GMP binding"/>
    <property type="evidence" value="ECO:0007669"/>
    <property type="project" value="InterPro"/>
</dbReference>
<dbReference type="Pfam" id="PF07238">
    <property type="entry name" value="PilZ"/>
    <property type="match status" value="1"/>
</dbReference>
<keyword evidence="3" id="KW-1185">Reference proteome</keyword>
<accession>A0A1Y1RWE6</accession>
<name>A0A1Y1RWE6_9SPIO</name>
<evidence type="ECO:0000313" key="2">
    <source>
        <dbReference type="EMBL" id="ORC34506.1"/>
    </source>
</evidence>
<proteinExistence type="predicted"/>
<sequence>MIVMLVVFLVIVLLFILFLRHAGGGSFPWIHFYTKGKESGFSFREINLLRKVAVHNHLDNPISLFWSIRQLDRSIRGVMLRFRTEGRENDESSILFINKLFDFRKKVELSLPKYTLGLKTTRKLTTHQRLKITLPGVGTYNSSVVENLRRYMAISYPEGPKLPPGASWRGQKINVYFWRAEDAGYVFETKVLEDFIEQKYPILHVAHSDNLIRSQKRRSVRVEVRKPAFLYPLSSISQANENEEQTSGLRCRLIDVSEDGAAALVGGRAKVGLAVKLQFKLTSTTIVMCGVVKGVTYNQKKNQSVLHIQAVPLSLRQRNRMLSYVYNIFQEREPKARPRTVPAYG</sequence>
<organism evidence="2 3">
    <name type="scientific">Marispirochaeta aestuarii</name>
    <dbReference type="NCBI Taxonomy" id="1963862"/>
    <lineage>
        <taxon>Bacteria</taxon>
        <taxon>Pseudomonadati</taxon>
        <taxon>Spirochaetota</taxon>
        <taxon>Spirochaetia</taxon>
        <taxon>Spirochaetales</taxon>
        <taxon>Spirochaetaceae</taxon>
        <taxon>Marispirochaeta</taxon>
    </lineage>
</organism>
<evidence type="ECO:0000313" key="3">
    <source>
        <dbReference type="Proteomes" id="UP000192343"/>
    </source>
</evidence>
<dbReference type="EMBL" id="MWQY01000013">
    <property type="protein sequence ID" value="ORC34506.1"/>
    <property type="molecule type" value="Genomic_DNA"/>
</dbReference>
<protein>
    <submittedName>
        <fullName evidence="2">Pilus assembly protein PilZ</fullName>
    </submittedName>
</protein>
<dbReference type="Proteomes" id="UP000192343">
    <property type="component" value="Unassembled WGS sequence"/>
</dbReference>
<dbReference type="RefSeq" id="WP_083051361.1">
    <property type="nucleotide sequence ID" value="NZ_CAXXQO010000004.1"/>
</dbReference>
<comment type="caution">
    <text evidence="2">The sequence shown here is derived from an EMBL/GenBank/DDBJ whole genome shotgun (WGS) entry which is preliminary data.</text>
</comment>
<gene>
    <name evidence="2" type="ORF">B4O97_12765</name>
</gene>